<reference evidence="2" key="1">
    <citation type="submission" date="2021-01" db="EMBL/GenBank/DDBJ databases">
        <authorList>
            <person name="Corre E."/>
            <person name="Pelletier E."/>
            <person name="Niang G."/>
            <person name="Scheremetjew M."/>
            <person name="Finn R."/>
            <person name="Kale V."/>
            <person name="Holt S."/>
            <person name="Cochrane G."/>
            <person name="Meng A."/>
            <person name="Brown T."/>
            <person name="Cohen L."/>
        </authorList>
    </citation>
    <scope>NUCLEOTIDE SEQUENCE</scope>
    <source>
        <strain evidence="2">CCMP1374</strain>
    </source>
</reference>
<sequence>MMFKLIVCALATTSALKVGEAPKPTMQKALALRGGGLSLETASLIGAVYNGGFGLTLLADPEKFYGKDGIMPYFSTAMCPVAQKFFGRTFGAMLTAVAAMHFLDGPSVSLCKQMALSGLMILLPMALALQDPDNFVQMMFRAQIVMHLAYCYVTGAAGGLF</sequence>
<feature type="signal peptide" evidence="1">
    <location>
        <begin position="1"/>
        <end position="15"/>
    </location>
</feature>
<evidence type="ECO:0000256" key="1">
    <source>
        <dbReference type="SAM" id="SignalP"/>
    </source>
</evidence>
<feature type="chain" id="PRO_5030772806" evidence="1">
    <location>
        <begin position="16"/>
        <end position="161"/>
    </location>
</feature>
<gene>
    <name evidence="2" type="ORF">PANT1444_LOCUS21787</name>
</gene>
<organism evidence="2">
    <name type="scientific">Phaeocystis antarctica</name>
    <dbReference type="NCBI Taxonomy" id="33657"/>
    <lineage>
        <taxon>Eukaryota</taxon>
        <taxon>Haptista</taxon>
        <taxon>Haptophyta</taxon>
        <taxon>Prymnesiophyceae</taxon>
        <taxon>Phaeocystales</taxon>
        <taxon>Phaeocystaceae</taxon>
        <taxon>Phaeocystis</taxon>
    </lineage>
</organism>
<protein>
    <submittedName>
        <fullName evidence="2">Uncharacterized protein</fullName>
    </submittedName>
</protein>
<proteinExistence type="predicted"/>
<dbReference type="AlphaFoldDB" id="A0A7S0I665"/>
<evidence type="ECO:0000313" key="2">
    <source>
        <dbReference type="EMBL" id="CAD8512130.1"/>
    </source>
</evidence>
<keyword evidence="1" id="KW-0732">Signal</keyword>
<name>A0A7S0I665_9EUKA</name>
<dbReference type="EMBL" id="HBEP01038419">
    <property type="protein sequence ID" value="CAD8512130.1"/>
    <property type="molecule type" value="Transcribed_RNA"/>
</dbReference>
<accession>A0A7S0I665</accession>